<dbReference type="PROSITE" id="PS50156">
    <property type="entry name" value="SSD"/>
    <property type="match status" value="1"/>
</dbReference>
<evidence type="ECO:0000259" key="7">
    <source>
        <dbReference type="PROSITE" id="PS50156"/>
    </source>
</evidence>
<keyword evidence="3 6" id="KW-0812">Transmembrane</keyword>
<dbReference type="STRING" id="1167006.UWK_01216"/>
<evidence type="ECO:0000256" key="5">
    <source>
        <dbReference type="ARBA" id="ARBA00023136"/>
    </source>
</evidence>
<dbReference type="GO" id="GO:0022857">
    <property type="term" value="F:transmembrane transporter activity"/>
    <property type="evidence" value="ECO:0007669"/>
    <property type="project" value="InterPro"/>
</dbReference>
<dbReference type="PATRIC" id="fig|1167006.5.peg.1348"/>
<dbReference type="Gene3D" id="1.20.1640.10">
    <property type="entry name" value="Multidrug efflux transporter AcrB transmembrane domain"/>
    <property type="match status" value="2"/>
</dbReference>
<dbReference type="InterPro" id="IPR001036">
    <property type="entry name" value="Acrflvin-R"/>
</dbReference>
<organism evidence="8 9">
    <name type="scientific">Desulfocapsa sulfexigens (strain DSM 10523 / SB164P1)</name>
    <dbReference type="NCBI Taxonomy" id="1167006"/>
    <lineage>
        <taxon>Bacteria</taxon>
        <taxon>Pseudomonadati</taxon>
        <taxon>Thermodesulfobacteriota</taxon>
        <taxon>Desulfobulbia</taxon>
        <taxon>Desulfobulbales</taxon>
        <taxon>Desulfocapsaceae</taxon>
        <taxon>Desulfocapsa</taxon>
    </lineage>
</organism>
<dbReference type="InterPro" id="IPR000731">
    <property type="entry name" value="SSD"/>
</dbReference>
<proteinExistence type="predicted"/>
<dbReference type="EMBL" id="CP003985">
    <property type="protein sequence ID" value="AGF77784.1"/>
    <property type="molecule type" value="Genomic_DNA"/>
</dbReference>
<feature type="transmembrane region" description="Helical" evidence="6">
    <location>
        <begin position="655"/>
        <end position="675"/>
    </location>
</feature>
<keyword evidence="2" id="KW-1003">Cell membrane</keyword>
<feature type="transmembrane region" description="Helical" evidence="6">
    <location>
        <begin position="424"/>
        <end position="442"/>
    </location>
</feature>
<evidence type="ECO:0000256" key="6">
    <source>
        <dbReference type="SAM" id="Phobius"/>
    </source>
</evidence>
<feature type="transmembrane region" description="Helical" evidence="6">
    <location>
        <begin position="267"/>
        <end position="289"/>
    </location>
</feature>
<feature type="domain" description="SSD" evidence="7">
    <location>
        <begin position="270"/>
        <end position="392"/>
    </location>
</feature>
<dbReference type="KEGG" id="dsf:UWK_01216"/>
<protein>
    <submittedName>
        <fullName evidence="8">Putative RND superfamily exporter</fullName>
    </submittedName>
</protein>
<reference evidence="9" key="1">
    <citation type="journal article" date="2013" name="Stand. Genomic Sci.">
        <title>Complete genome sequence of Desulfocapsa sulfexigens, a marine deltaproteobacterium specialized in disproportionating inorganic sulfur compounds.</title>
        <authorList>
            <person name="Finster K.W."/>
            <person name="Kjeldsen K.U."/>
            <person name="Kube M."/>
            <person name="Reinhardt R."/>
            <person name="Mussmann M."/>
            <person name="Amann R."/>
            <person name="Schreiber L."/>
        </authorList>
    </citation>
    <scope>NUCLEOTIDE SEQUENCE [LARGE SCALE GENOMIC DNA]</scope>
    <source>
        <strain evidence="9">DSM 10523 / SB164P1</strain>
    </source>
</reference>
<dbReference type="OrthoDB" id="9794724at2"/>
<evidence type="ECO:0000313" key="8">
    <source>
        <dbReference type="EMBL" id="AGF77784.1"/>
    </source>
</evidence>
<dbReference type="HOGENOM" id="CLU_008861_3_0_7"/>
<keyword evidence="9" id="KW-1185">Reference proteome</keyword>
<comment type="subcellular location">
    <subcellularLocation>
        <location evidence="1">Cell membrane</location>
        <topology evidence="1">Multi-pass membrane protein</topology>
    </subcellularLocation>
</comment>
<dbReference type="PRINTS" id="PR00702">
    <property type="entry name" value="ACRIFLAVINRP"/>
</dbReference>
<dbReference type="eggNOG" id="COG1033">
    <property type="taxonomic scope" value="Bacteria"/>
</dbReference>
<evidence type="ECO:0000256" key="4">
    <source>
        <dbReference type="ARBA" id="ARBA00022989"/>
    </source>
</evidence>
<feature type="transmembrane region" description="Helical" evidence="6">
    <location>
        <begin position="241"/>
        <end position="260"/>
    </location>
</feature>
<feature type="transmembrane region" description="Helical" evidence="6">
    <location>
        <begin position="301"/>
        <end position="321"/>
    </location>
</feature>
<dbReference type="PANTHER" id="PTHR33406">
    <property type="entry name" value="MEMBRANE PROTEIN MJ1562-RELATED"/>
    <property type="match status" value="1"/>
</dbReference>
<dbReference type="SUPFAM" id="SSF82866">
    <property type="entry name" value="Multidrug efflux transporter AcrB transmembrane domain"/>
    <property type="match status" value="2"/>
</dbReference>
<evidence type="ECO:0000256" key="2">
    <source>
        <dbReference type="ARBA" id="ARBA00022475"/>
    </source>
</evidence>
<dbReference type="InterPro" id="IPR004869">
    <property type="entry name" value="MMPL_dom"/>
</dbReference>
<feature type="transmembrane region" description="Helical" evidence="6">
    <location>
        <begin position="681"/>
        <end position="702"/>
    </location>
</feature>
<feature type="transmembrane region" description="Helical" evidence="6">
    <location>
        <begin position="373"/>
        <end position="393"/>
    </location>
</feature>
<feature type="transmembrane region" description="Helical" evidence="6">
    <location>
        <begin position="342"/>
        <end position="361"/>
    </location>
</feature>
<dbReference type="Pfam" id="PF03176">
    <property type="entry name" value="MMPL"/>
    <property type="match status" value="2"/>
</dbReference>
<accession>M1NDE6</accession>
<dbReference type="InterPro" id="IPR050545">
    <property type="entry name" value="Mycobact_MmpL"/>
</dbReference>
<feature type="transmembrane region" description="Helical" evidence="6">
    <location>
        <begin position="630"/>
        <end position="648"/>
    </location>
</feature>
<evidence type="ECO:0000256" key="1">
    <source>
        <dbReference type="ARBA" id="ARBA00004651"/>
    </source>
</evidence>
<feature type="transmembrane region" description="Helical" evidence="6">
    <location>
        <begin position="757"/>
        <end position="783"/>
    </location>
</feature>
<keyword evidence="4 6" id="KW-1133">Transmembrane helix</keyword>
<keyword evidence="5 6" id="KW-0472">Membrane</keyword>
<name>M1NDE6_DESSD</name>
<dbReference type="GO" id="GO:0005886">
    <property type="term" value="C:plasma membrane"/>
    <property type="evidence" value="ECO:0007669"/>
    <property type="project" value="UniProtKB-SubCell"/>
</dbReference>
<evidence type="ECO:0000256" key="3">
    <source>
        <dbReference type="ARBA" id="ARBA00022692"/>
    </source>
</evidence>
<dbReference type="RefSeq" id="WP_015403478.1">
    <property type="nucleotide sequence ID" value="NC_020304.1"/>
</dbReference>
<dbReference type="AlphaFoldDB" id="M1NDE6"/>
<feature type="transmembrane region" description="Helical" evidence="6">
    <location>
        <begin position="729"/>
        <end position="751"/>
    </location>
</feature>
<gene>
    <name evidence="8" type="ordered locus">UWK_01216</name>
</gene>
<dbReference type="PANTHER" id="PTHR33406:SF12">
    <property type="entry name" value="BLR2997 PROTEIN"/>
    <property type="match status" value="1"/>
</dbReference>
<evidence type="ECO:0000313" key="9">
    <source>
        <dbReference type="Proteomes" id="UP000011721"/>
    </source>
</evidence>
<sequence>MKMIKRKCERGFGKIARWAYENKWLALILILTIVLPLISQIPRLKLDTSNEVFFRPDDRVLIDYNTFRNQFGKDEFIVIGIQTPNIFDMEFLARLKDLHHELETDVPYLDEVTSLINIRNTRGETDELIVEDFLETWPQNQTDLDTLTARAQKNSLYKNFILTEALDMTAIVIKPLPCDPDITAGLIEEGTCQPMTNVQNREMVTSITPILEKYNAKDFSIAISGMPVVIEYLNLALEKDLGIIIPATFVIVLLFLILLFRRISGVMYPLLIFILSLLSAVGVMGFLNIPMNNITTILPSFLLVVSISDAVHIMALFYPAYHKTGDKKEAIVHAMKHAGLPILMTSLTTAGGLVSFMAAKVAPIADLGVVTPVAVFLALIYTILLIPALFAIFPVKRRETHGSGTEKLDLLFERIARLTCCRQGLVISLFAIVLLVAAIGVSQVRFEHNALKWFPENSTLRKDTELIDQQMRGTVSFDVVIDTGRADGLYDSEFIKALEKTVIKFSDYTTEDLYVGKVLSLITILKETNRALHENSQEMYTVPDDRKLIAQELFLFQLSGSDDLDELVDQQFSKTRLTMHVPYRDTSKYKNFMADIEMELHKNFPDCTVTITGINALFVEILNNVMSTMIRSYSIALILISLLMIIMLGKLRMGLLSMIPNLFPIIVVIGLMGWLRIPLDLGTVLIGSITIGLVVDDTIHFLHNFGKYFDQLGDPALATARTLKSVGRAMMVTSFVLAGGFLCNMLSKLTLNKNTGILVAATILIALITDFLLAPAILSLVYTKKKSTSSKKRSTL</sequence>
<dbReference type="Proteomes" id="UP000011721">
    <property type="component" value="Chromosome"/>
</dbReference>